<protein>
    <submittedName>
        <fullName evidence="2">Phosphate transport system regulatory protein PhoU</fullName>
    </submittedName>
</protein>
<accession>A0A346Y243</accession>
<name>A0A346Y243_9ACTN</name>
<dbReference type="InterPro" id="IPR026022">
    <property type="entry name" value="PhoU_dom"/>
</dbReference>
<feature type="domain" description="PhoU" evidence="1">
    <location>
        <begin position="46"/>
        <end position="133"/>
    </location>
</feature>
<dbReference type="InterPro" id="IPR038078">
    <property type="entry name" value="PhoU-like_sf"/>
</dbReference>
<keyword evidence="3" id="KW-1185">Reference proteome</keyword>
<dbReference type="GO" id="GO:0045936">
    <property type="term" value="P:negative regulation of phosphate metabolic process"/>
    <property type="evidence" value="ECO:0007669"/>
    <property type="project" value="InterPro"/>
</dbReference>
<reference evidence="2 3" key="1">
    <citation type="submission" date="2018-09" db="EMBL/GenBank/DDBJ databases">
        <title>Complete genome sequence of Euzebya sp. DY32-46 isolated from seawater of Pacific Ocean.</title>
        <authorList>
            <person name="Xu L."/>
            <person name="Wu Y.-H."/>
            <person name="Xu X.-W."/>
        </authorList>
    </citation>
    <scope>NUCLEOTIDE SEQUENCE [LARGE SCALE GENOMIC DNA]</scope>
    <source>
        <strain evidence="2 3">DY32-46</strain>
    </source>
</reference>
<dbReference type="GO" id="GO:0030643">
    <property type="term" value="P:intracellular phosphate ion homeostasis"/>
    <property type="evidence" value="ECO:0007669"/>
    <property type="project" value="InterPro"/>
</dbReference>
<evidence type="ECO:0000259" key="1">
    <source>
        <dbReference type="Pfam" id="PF01895"/>
    </source>
</evidence>
<proteinExistence type="predicted"/>
<dbReference type="KEGG" id="euz:DVS28_a3868"/>
<dbReference type="Gene3D" id="1.20.58.220">
    <property type="entry name" value="Phosphate transport system protein phou homolog 2, domain 2"/>
    <property type="match status" value="1"/>
</dbReference>
<sequence>MTTPDHPAEPDHGDRAEQSVEERTIRAMGMLRVDYHVALLHVEDDLLRLGRAVEGMIVPATDALLSGDTEEAARIVSRDDAIDLGTHEAEDVVHSLITRQAPIADELRLLLSLLSLARSVERIGDYTVNIAKLTPGLRGWGPDDLTAQVREMALGAERAVRTALDLFSRRDPRGVERMGEVEDRLDRLRDGLIGRLMVHAGEGSGATEWAIMMIQVARHLERIGDHGVGIAEKGQWITTGERRPPRAARG</sequence>
<gene>
    <name evidence="2" type="ORF">DVS28_a3868</name>
</gene>
<dbReference type="Proteomes" id="UP000264006">
    <property type="component" value="Chromosome"/>
</dbReference>
<evidence type="ECO:0000313" key="3">
    <source>
        <dbReference type="Proteomes" id="UP000264006"/>
    </source>
</evidence>
<dbReference type="RefSeq" id="WP_164710763.1">
    <property type="nucleotide sequence ID" value="NZ_CP031165.1"/>
</dbReference>
<dbReference type="PANTHER" id="PTHR42930">
    <property type="entry name" value="PHOSPHATE-SPECIFIC TRANSPORT SYSTEM ACCESSORY PROTEIN PHOU"/>
    <property type="match status" value="1"/>
</dbReference>
<feature type="domain" description="PhoU" evidence="1">
    <location>
        <begin position="149"/>
        <end position="232"/>
    </location>
</feature>
<organism evidence="2 3">
    <name type="scientific">Euzebya pacifica</name>
    <dbReference type="NCBI Taxonomy" id="1608957"/>
    <lineage>
        <taxon>Bacteria</taxon>
        <taxon>Bacillati</taxon>
        <taxon>Actinomycetota</taxon>
        <taxon>Nitriliruptoria</taxon>
        <taxon>Euzebyales</taxon>
    </lineage>
</organism>
<dbReference type="InterPro" id="IPR028366">
    <property type="entry name" value="PhoU"/>
</dbReference>
<evidence type="ECO:0000313" key="2">
    <source>
        <dbReference type="EMBL" id="AXV08540.1"/>
    </source>
</evidence>
<dbReference type="Pfam" id="PF01895">
    <property type="entry name" value="PhoU"/>
    <property type="match status" value="2"/>
</dbReference>
<dbReference type="SUPFAM" id="SSF109755">
    <property type="entry name" value="PhoU-like"/>
    <property type="match status" value="1"/>
</dbReference>
<dbReference type="EMBL" id="CP031165">
    <property type="protein sequence ID" value="AXV08540.1"/>
    <property type="molecule type" value="Genomic_DNA"/>
</dbReference>
<dbReference type="AlphaFoldDB" id="A0A346Y243"/>
<dbReference type="PANTHER" id="PTHR42930:SF3">
    <property type="entry name" value="PHOSPHATE-SPECIFIC TRANSPORT SYSTEM ACCESSORY PROTEIN PHOU"/>
    <property type="match status" value="1"/>
</dbReference>